<dbReference type="GO" id="GO:0016746">
    <property type="term" value="F:acyltransferase activity"/>
    <property type="evidence" value="ECO:0007669"/>
    <property type="project" value="UniProtKB-KW"/>
</dbReference>
<keyword evidence="2" id="KW-0012">Acyltransferase</keyword>
<dbReference type="PANTHER" id="PTHR31672">
    <property type="entry name" value="BNACNNG10540D PROTEIN"/>
    <property type="match status" value="1"/>
</dbReference>
<organism evidence="2 3">
    <name type="scientific">Cucurbita argyrosperma subsp. sororia</name>
    <dbReference type="NCBI Taxonomy" id="37648"/>
    <lineage>
        <taxon>Eukaryota</taxon>
        <taxon>Viridiplantae</taxon>
        <taxon>Streptophyta</taxon>
        <taxon>Embryophyta</taxon>
        <taxon>Tracheophyta</taxon>
        <taxon>Spermatophyta</taxon>
        <taxon>Magnoliopsida</taxon>
        <taxon>eudicotyledons</taxon>
        <taxon>Gunneridae</taxon>
        <taxon>Pentapetalae</taxon>
        <taxon>rosids</taxon>
        <taxon>fabids</taxon>
        <taxon>Cucurbitales</taxon>
        <taxon>Cucurbitaceae</taxon>
        <taxon>Cucurbiteae</taxon>
        <taxon>Cucurbita</taxon>
    </lineage>
</organism>
<dbReference type="PROSITE" id="PS50181">
    <property type="entry name" value="FBOX"/>
    <property type="match status" value="1"/>
</dbReference>
<dbReference type="CDD" id="cd22157">
    <property type="entry name" value="F-box_AtFBW1-like"/>
    <property type="match status" value="1"/>
</dbReference>
<feature type="non-terminal residue" evidence="2">
    <location>
        <position position="1"/>
    </location>
</feature>
<accession>A0AAV6M881</accession>
<comment type="caution">
    <text evidence="2">The sequence shown here is derived from an EMBL/GenBank/DDBJ whole genome shotgun (WGS) entry which is preliminary data.</text>
</comment>
<reference evidence="2 3" key="1">
    <citation type="journal article" date="2021" name="Hortic Res">
        <title>The domestication of Cucurbita argyrosperma as revealed by the genome of its wild relative.</title>
        <authorList>
            <person name="Barrera-Redondo J."/>
            <person name="Sanchez-de la Vega G."/>
            <person name="Aguirre-Liguori J.A."/>
            <person name="Castellanos-Morales G."/>
            <person name="Gutierrez-Guerrero Y.T."/>
            <person name="Aguirre-Dugua X."/>
            <person name="Aguirre-Planter E."/>
            <person name="Tenaillon M.I."/>
            <person name="Lira-Saade R."/>
            <person name="Eguiarte L.E."/>
        </authorList>
    </citation>
    <scope>NUCLEOTIDE SEQUENCE [LARGE SCALE GENOMIC DNA]</scope>
    <source>
        <strain evidence="2">JBR-2021</strain>
    </source>
</reference>
<evidence type="ECO:0000313" key="2">
    <source>
        <dbReference type="EMBL" id="KAG6576708.1"/>
    </source>
</evidence>
<gene>
    <name evidence="2" type="primary">DCR</name>
    <name evidence="2" type="ORF">SDJN03_24282</name>
</gene>
<dbReference type="AlphaFoldDB" id="A0AAV6M881"/>
<dbReference type="InterPro" id="IPR006527">
    <property type="entry name" value="F-box-assoc_dom_typ1"/>
</dbReference>
<dbReference type="Proteomes" id="UP000685013">
    <property type="component" value="Chromosome 16"/>
</dbReference>
<dbReference type="EMBL" id="JAGKQH010000016">
    <property type="protein sequence ID" value="KAG6576708.1"/>
    <property type="molecule type" value="Genomic_DNA"/>
</dbReference>
<dbReference type="InterPro" id="IPR017451">
    <property type="entry name" value="F-box-assoc_interact_dom"/>
</dbReference>
<evidence type="ECO:0000313" key="3">
    <source>
        <dbReference type="Proteomes" id="UP000685013"/>
    </source>
</evidence>
<proteinExistence type="predicted"/>
<dbReference type="PANTHER" id="PTHR31672:SF10">
    <property type="entry name" value="F-BOX DOMAIN-CONTAINING PROTEIN"/>
    <property type="match status" value="1"/>
</dbReference>
<dbReference type="Pfam" id="PF07734">
    <property type="entry name" value="FBA_1"/>
    <property type="match status" value="1"/>
</dbReference>
<keyword evidence="3" id="KW-1185">Reference proteome</keyword>
<dbReference type="NCBIfam" id="TIGR01640">
    <property type="entry name" value="F_box_assoc_1"/>
    <property type="match status" value="1"/>
</dbReference>
<keyword evidence="2" id="KW-0808">Transferase</keyword>
<feature type="domain" description="F-box" evidence="1">
    <location>
        <begin position="8"/>
        <end position="58"/>
    </location>
</feature>
<dbReference type="InterPro" id="IPR050796">
    <property type="entry name" value="SCF_F-box_component"/>
</dbReference>
<dbReference type="Pfam" id="PF02458">
    <property type="entry name" value="Transferase"/>
    <property type="match status" value="1"/>
</dbReference>
<dbReference type="Pfam" id="PF00646">
    <property type="entry name" value="F-box"/>
    <property type="match status" value="1"/>
</dbReference>
<name>A0AAV6M881_9ROSI</name>
<evidence type="ECO:0000259" key="1">
    <source>
        <dbReference type="PROSITE" id="PS50181"/>
    </source>
</evidence>
<sequence>MRVAQDDHKVFVNCPTEILIEILSYLPVKSLLRFRSVCKEWNKLVQKPLFVNAHLKNRISNSLLIINCSNTDQKSCFSLVNAETFNETLRSELPMKANTGYKLSVIGSHNGLVCISSASLLDVDPIHIWNPSVRKSRLLPRGLIPKRDHCWPLNYLAFGFNQAANDHIVLRIVRIEQWRCCYQVEIYSLKSDCWRRVPSVPPIPTALDCRLLPKSICFSEHVYWLVKHKNGGIPNSVLCFDMATEEFHRLMLPDCLVYTDTPSPLLWLGVIKESLSVFHCRPDGGKQLCDIWAVKMGSWIEGLENYSLALFDPELDRIEDIGIELGSHWLTKLKVGVAMGCAFNHAVLNGIATWHFMSSWAEICRGAHDISVPPFLERTTARDTRVKLDITLLPEPAAANGGAITA</sequence>
<dbReference type="SMART" id="SM00256">
    <property type="entry name" value="FBOX"/>
    <property type="match status" value="1"/>
</dbReference>
<dbReference type="InterPro" id="IPR001810">
    <property type="entry name" value="F-box_dom"/>
</dbReference>
<protein>
    <submittedName>
        <fullName evidence="2">BAHD acyltransferase DCR</fullName>
    </submittedName>
</protein>